<dbReference type="PANTHER" id="PTHR30349">
    <property type="entry name" value="PHAGE INTEGRASE-RELATED"/>
    <property type="match status" value="1"/>
</dbReference>
<dbReference type="InterPro" id="IPR050090">
    <property type="entry name" value="Tyrosine_recombinase_XerCD"/>
</dbReference>
<dbReference type="PROSITE" id="PS51898">
    <property type="entry name" value="TYR_RECOMBINASE"/>
    <property type="match status" value="1"/>
</dbReference>
<reference evidence="4" key="1">
    <citation type="journal article" date="2019" name="Int. J. Syst. Evol. Microbiol.">
        <title>The Global Catalogue of Microorganisms (GCM) 10K type strain sequencing project: providing services to taxonomists for standard genome sequencing and annotation.</title>
        <authorList>
            <consortium name="The Broad Institute Genomics Platform"/>
            <consortium name="The Broad Institute Genome Sequencing Center for Infectious Disease"/>
            <person name="Wu L."/>
            <person name="Ma J."/>
        </authorList>
    </citation>
    <scope>NUCLEOTIDE SEQUENCE [LARGE SCALE GENOMIC DNA]</scope>
    <source>
        <strain evidence="4">CGMCC 4.7304</strain>
    </source>
</reference>
<evidence type="ECO:0000313" key="3">
    <source>
        <dbReference type="EMBL" id="MFC5719850.1"/>
    </source>
</evidence>
<proteinExistence type="predicted"/>
<gene>
    <name evidence="3" type="ORF">ACFP1Z_06615</name>
</gene>
<evidence type="ECO:0000259" key="2">
    <source>
        <dbReference type="PROSITE" id="PS51898"/>
    </source>
</evidence>
<feature type="domain" description="Tyr recombinase" evidence="2">
    <location>
        <begin position="207"/>
        <end position="423"/>
    </location>
</feature>
<name>A0ABW0Z0H4_9ACTN</name>
<dbReference type="Proteomes" id="UP001596083">
    <property type="component" value="Unassembled WGS sequence"/>
</dbReference>
<dbReference type="InterPro" id="IPR013762">
    <property type="entry name" value="Integrase-like_cat_sf"/>
</dbReference>
<evidence type="ECO:0000256" key="1">
    <source>
        <dbReference type="ARBA" id="ARBA00023172"/>
    </source>
</evidence>
<comment type="caution">
    <text evidence="3">The sequence shown here is derived from an EMBL/GenBank/DDBJ whole genome shotgun (WGS) entry which is preliminary data.</text>
</comment>
<sequence length="437" mass="48585">MPQADGRRAQLIAALQNGEQFDTEQGVPVSELRALNTVTWYQHALAYTVMKWPHIAAKHRASIADALSTASPALVRPGATGRPAPSALRTALYAWAFRLVLVTDKNGASVHVPRAEAEEPPTEIARALAWIAENSLPMTEAARPANIRRALDAISRRLDGNAAAENTTRRKRMILNNAFEYAIECEQLDVNPLKRVDWRPPDTDEEVDFRFVPGPKLAKALIQAVRDQGTRGEHLEAFFGCMYYAAMRPGEVAALKDTDLSLPDEEHADEWGEVILAESRPEVASGWTDDGLPYERRGLKRRARKATRPVPIPPELVWMLREHIRRHGLASDGRLFRAVRGGRVRSTEYCELWQTARETVLSPEELATPLADVPYKARHAGISLWIQAGVEPPEVARRAGHSLAVLYRVYAKILNGRQGHANRLIAEALRDPGDDSS</sequence>
<dbReference type="EMBL" id="JBHSPB010000003">
    <property type="protein sequence ID" value="MFC5719850.1"/>
    <property type="molecule type" value="Genomic_DNA"/>
</dbReference>
<organism evidence="3 4">
    <name type="scientific">Streptomyces gamaensis</name>
    <dbReference type="NCBI Taxonomy" id="1763542"/>
    <lineage>
        <taxon>Bacteria</taxon>
        <taxon>Bacillati</taxon>
        <taxon>Actinomycetota</taxon>
        <taxon>Actinomycetes</taxon>
        <taxon>Kitasatosporales</taxon>
        <taxon>Streptomycetaceae</taxon>
        <taxon>Streptomyces</taxon>
    </lineage>
</organism>
<dbReference type="SUPFAM" id="SSF56349">
    <property type="entry name" value="DNA breaking-rejoining enzymes"/>
    <property type="match status" value="1"/>
</dbReference>
<dbReference type="PANTHER" id="PTHR30349:SF64">
    <property type="entry name" value="PROPHAGE INTEGRASE INTD-RELATED"/>
    <property type="match status" value="1"/>
</dbReference>
<dbReference type="RefSeq" id="WP_390314944.1">
    <property type="nucleotide sequence ID" value="NZ_JBHSPB010000003.1"/>
</dbReference>
<dbReference type="InterPro" id="IPR002104">
    <property type="entry name" value="Integrase_catalytic"/>
</dbReference>
<dbReference type="InterPro" id="IPR011010">
    <property type="entry name" value="DNA_brk_join_enz"/>
</dbReference>
<keyword evidence="4" id="KW-1185">Reference proteome</keyword>
<dbReference type="Gene3D" id="1.10.443.10">
    <property type="entry name" value="Intergrase catalytic core"/>
    <property type="match status" value="1"/>
</dbReference>
<accession>A0ABW0Z0H4</accession>
<keyword evidence="1" id="KW-0233">DNA recombination</keyword>
<protein>
    <submittedName>
        <fullName evidence="3">Tyrosine-type recombinase/integrase</fullName>
    </submittedName>
</protein>
<evidence type="ECO:0000313" key="4">
    <source>
        <dbReference type="Proteomes" id="UP001596083"/>
    </source>
</evidence>